<accession>A0AA94JCE8</accession>
<dbReference type="InterPro" id="IPR016987">
    <property type="entry name" value="UCP023238"/>
</dbReference>
<dbReference type="AlphaFoldDB" id="A0AA94JCE8"/>
<sequence>MPVSAQQDELQRCATIEDSLQRLVCFDKLAEKYSDNPPQEQPQKAVKAERQQTHRDAAARFGIEHKNAKDMESIDKLTVEIASRRQDPYGNWIITLANGQVWKQTESVGYFSWDEEDTYYIERGALNSFFFGREGANRRFRVTRVE</sequence>
<keyword evidence="2" id="KW-1185">Reference proteome</keyword>
<dbReference type="EMBL" id="PIPS01000004">
    <property type="protein sequence ID" value="RUO40424.1"/>
    <property type="molecule type" value="Genomic_DNA"/>
</dbReference>
<protein>
    <submittedName>
        <fullName evidence="1">Uncharacterized protein</fullName>
    </submittedName>
</protein>
<gene>
    <name evidence="1" type="ORF">CWE23_11430</name>
</gene>
<organism evidence="1 2">
    <name type="scientific">Idiomarina aquatica</name>
    <dbReference type="NCBI Taxonomy" id="1327752"/>
    <lineage>
        <taxon>Bacteria</taxon>
        <taxon>Pseudomonadati</taxon>
        <taxon>Pseudomonadota</taxon>
        <taxon>Gammaproteobacteria</taxon>
        <taxon>Alteromonadales</taxon>
        <taxon>Idiomarinaceae</taxon>
        <taxon>Idiomarina</taxon>
    </lineage>
</organism>
<dbReference type="PIRSF" id="PIRSF032038">
    <property type="entry name" value="UCP023238"/>
    <property type="match status" value="1"/>
</dbReference>
<name>A0AA94JCE8_9GAMM</name>
<evidence type="ECO:0000313" key="2">
    <source>
        <dbReference type="Proteomes" id="UP000286680"/>
    </source>
</evidence>
<reference evidence="2" key="1">
    <citation type="journal article" date="2018" name="Front. Microbiol.">
        <title>Genome-Based Analysis Reveals the Taxonomy and Diversity of the Family Idiomarinaceae.</title>
        <authorList>
            <person name="Liu Y."/>
            <person name="Lai Q."/>
            <person name="Shao Z."/>
        </authorList>
    </citation>
    <scope>NUCLEOTIDE SEQUENCE [LARGE SCALE GENOMIC DNA]</scope>
    <source>
        <strain evidence="2">SN-14</strain>
    </source>
</reference>
<dbReference type="Proteomes" id="UP000286680">
    <property type="component" value="Unassembled WGS sequence"/>
</dbReference>
<proteinExistence type="predicted"/>
<comment type="caution">
    <text evidence="1">The sequence shown here is derived from an EMBL/GenBank/DDBJ whole genome shotgun (WGS) entry which is preliminary data.</text>
</comment>
<evidence type="ECO:0000313" key="1">
    <source>
        <dbReference type="EMBL" id="RUO40424.1"/>
    </source>
</evidence>